<organism evidence="11 12">
    <name type="scientific">Candidatus Ruthenibacterium avium</name>
    <dbReference type="NCBI Taxonomy" id="2838751"/>
    <lineage>
        <taxon>Bacteria</taxon>
        <taxon>Bacillati</taxon>
        <taxon>Bacillota</taxon>
        <taxon>Clostridia</taxon>
        <taxon>Eubacteriales</taxon>
        <taxon>Oscillospiraceae</taxon>
        <taxon>Ruthenibacterium</taxon>
    </lineage>
</organism>
<feature type="modified residue" description="4-aspartylphosphate" evidence="6 8">
    <location>
        <position position="57"/>
    </location>
</feature>
<evidence type="ECO:0000256" key="7">
    <source>
        <dbReference type="PROSITE-ProRule" id="PRU00050"/>
    </source>
</evidence>
<dbReference type="CDD" id="cd16432">
    <property type="entry name" value="CheB_Rec"/>
    <property type="match status" value="1"/>
</dbReference>
<dbReference type="HAMAP" id="MF_00099">
    <property type="entry name" value="CheB_chemtxs"/>
    <property type="match status" value="1"/>
</dbReference>
<evidence type="ECO:0000259" key="9">
    <source>
        <dbReference type="PROSITE" id="PS50110"/>
    </source>
</evidence>
<comment type="function">
    <text evidence="6">Involved in chemotaxis. Part of a chemotaxis signal transduction system that modulates chemotaxis in response to various stimuli. Catalyzes the demethylation of specific methylglutamate residues introduced into the chemoreceptors (methyl-accepting chemotaxis proteins or MCP) by CheR. Also mediates the irreversible deamidation of specific glutamine residues to glutamic acid.</text>
</comment>
<keyword evidence="1 6" id="KW-0963">Cytoplasm</keyword>
<dbReference type="GO" id="GO:0008984">
    <property type="term" value="F:protein-glutamate methylesterase activity"/>
    <property type="evidence" value="ECO:0007669"/>
    <property type="project" value="UniProtKB-UniRule"/>
</dbReference>
<dbReference type="SUPFAM" id="SSF52172">
    <property type="entry name" value="CheY-like"/>
    <property type="match status" value="1"/>
</dbReference>
<dbReference type="PANTHER" id="PTHR42872">
    <property type="entry name" value="PROTEIN-GLUTAMATE METHYLESTERASE/PROTEIN-GLUTAMINE GLUTAMINASE"/>
    <property type="match status" value="1"/>
</dbReference>
<feature type="domain" description="Response regulatory" evidence="9">
    <location>
        <begin position="6"/>
        <end position="119"/>
    </location>
</feature>
<dbReference type="EC" id="3.1.1.61" evidence="6"/>
<dbReference type="GO" id="GO:0006935">
    <property type="term" value="P:chemotaxis"/>
    <property type="evidence" value="ECO:0007669"/>
    <property type="project" value="UniProtKB-UniRule"/>
</dbReference>
<comment type="catalytic activity">
    <reaction evidence="6">
        <text>L-glutaminyl-[protein] + H2O = L-glutamyl-[protein] + NH4(+)</text>
        <dbReference type="Rhea" id="RHEA:16441"/>
        <dbReference type="Rhea" id="RHEA-COMP:10207"/>
        <dbReference type="Rhea" id="RHEA-COMP:10208"/>
        <dbReference type="ChEBI" id="CHEBI:15377"/>
        <dbReference type="ChEBI" id="CHEBI:28938"/>
        <dbReference type="ChEBI" id="CHEBI:29973"/>
        <dbReference type="ChEBI" id="CHEBI:30011"/>
        <dbReference type="EC" id="3.5.1.44"/>
    </reaction>
</comment>
<comment type="catalytic activity">
    <reaction evidence="5 6">
        <text>[protein]-L-glutamate 5-O-methyl ester + H2O = L-glutamyl-[protein] + methanol + H(+)</text>
        <dbReference type="Rhea" id="RHEA:23236"/>
        <dbReference type="Rhea" id="RHEA-COMP:10208"/>
        <dbReference type="Rhea" id="RHEA-COMP:10311"/>
        <dbReference type="ChEBI" id="CHEBI:15377"/>
        <dbReference type="ChEBI" id="CHEBI:15378"/>
        <dbReference type="ChEBI" id="CHEBI:17790"/>
        <dbReference type="ChEBI" id="CHEBI:29973"/>
        <dbReference type="ChEBI" id="CHEBI:82795"/>
        <dbReference type="EC" id="3.1.1.61"/>
    </reaction>
</comment>
<evidence type="ECO:0000256" key="3">
    <source>
        <dbReference type="ARBA" id="ARBA00022801"/>
    </source>
</evidence>
<feature type="active site" evidence="6 7">
    <location>
        <position position="287"/>
    </location>
</feature>
<reference evidence="11" key="2">
    <citation type="submission" date="2021-04" db="EMBL/GenBank/DDBJ databases">
        <authorList>
            <person name="Gilroy R."/>
        </authorList>
    </citation>
    <scope>NUCLEOTIDE SEQUENCE</scope>
    <source>
        <strain evidence="11">ChiBcec8-14828</strain>
    </source>
</reference>
<comment type="caution">
    <text evidence="11">The sequence shown here is derived from an EMBL/GenBank/DDBJ whole genome shotgun (WGS) entry which is preliminary data.</text>
</comment>
<keyword evidence="6 8" id="KW-0597">Phosphoprotein</keyword>
<dbReference type="PROSITE" id="PS50110">
    <property type="entry name" value="RESPONSE_REGULATORY"/>
    <property type="match status" value="1"/>
</dbReference>
<protein>
    <recommendedName>
        <fullName evidence="6">Protein-glutamate methylesterase/protein-glutamine glutaminase</fullName>
        <ecNumber evidence="6">3.1.1.61</ecNumber>
        <ecNumber evidence="6">3.5.1.44</ecNumber>
    </recommendedName>
</protein>
<dbReference type="SUPFAM" id="SSF52738">
    <property type="entry name" value="Methylesterase CheB, C-terminal domain"/>
    <property type="match status" value="1"/>
</dbReference>
<evidence type="ECO:0000256" key="1">
    <source>
        <dbReference type="ARBA" id="ARBA00022490"/>
    </source>
</evidence>
<dbReference type="PANTHER" id="PTHR42872:SF6">
    <property type="entry name" value="PROTEIN-GLUTAMATE METHYLESTERASE_PROTEIN-GLUTAMINE GLUTAMINASE"/>
    <property type="match status" value="1"/>
</dbReference>
<reference evidence="11" key="1">
    <citation type="journal article" date="2021" name="PeerJ">
        <title>Extensive microbial diversity within the chicken gut microbiome revealed by metagenomics and culture.</title>
        <authorList>
            <person name="Gilroy R."/>
            <person name="Ravi A."/>
            <person name="Getino M."/>
            <person name="Pursley I."/>
            <person name="Horton D.L."/>
            <person name="Alikhan N.F."/>
            <person name="Baker D."/>
            <person name="Gharbi K."/>
            <person name="Hall N."/>
            <person name="Watson M."/>
            <person name="Adriaenssens E.M."/>
            <person name="Foster-Nyarko E."/>
            <person name="Jarju S."/>
            <person name="Secka A."/>
            <person name="Antonio M."/>
            <person name="Oren A."/>
            <person name="Chaudhuri R.R."/>
            <person name="La Ragione R."/>
            <person name="Hildebrand F."/>
            <person name="Pallen M.J."/>
        </authorList>
    </citation>
    <scope>NUCLEOTIDE SEQUENCE</scope>
    <source>
        <strain evidence="11">ChiBcec8-14828</strain>
    </source>
</reference>
<feature type="active site" evidence="6 7">
    <location>
        <position position="191"/>
    </location>
</feature>
<evidence type="ECO:0000256" key="6">
    <source>
        <dbReference type="HAMAP-Rule" id="MF_00099"/>
    </source>
</evidence>
<evidence type="ECO:0000313" key="12">
    <source>
        <dbReference type="Proteomes" id="UP000824209"/>
    </source>
</evidence>
<evidence type="ECO:0000256" key="8">
    <source>
        <dbReference type="PROSITE-ProRule" id="PRU00169"/>
    </source>
</evidence>
<dbReference type="NCBIfam" id="NF009206">
    <property type="entry name" value="PRK12555.1"/>
    <property type="match status" value="1"/>
</dbReference>
<dbReference type="AlphaFoldDB" id="A0A9D2M2V4"/>
<dbReference type="PROSITE" id="PS50122">
    <property type="entry name" value="CHEB"/>
    <property type="match status" value="1"/>
</dbReference>
<dbReference type="InterPro" id="IPR008248">
    <property type="entry name" value="CheB-like"/>
</dbReference>
<name>A0A9D2M2V4_9FIRM</name>
<comment type="subcellular location">
    <subcellularLocation>
        <location evidence="6">Cytoplasm</location>
    </subcellularLocation>
</comment>
<sequence length="349" mass="37805">MNQPVRVLVVDDSILFRTKLRMSLSEDPSLSVVGSAMDPEDAMRKIEQLKPDVITLDVEMPKMNGIEFLKKLMPIKPIPVIVVTSLPMNALDALEAGAVDFVNKPSADAPGSVDIFLQNLRSKVKMAAQAKVRRPGAVVRQPSLVQRLAPPIKASQDTLIAIGASTGGTEAIIEVVKNLPPTTPGIIIVQHMPANFTNLYAQRLDRICKMSVKEAQDMDRVMTGHIIVAAGDYHLTLKKDGKGYYIRSMKGERVSGHCPSVDVMFDSVADVARDKAIGVILTGMGADGARGLTKMRKAGAYTIGQDRESCVVYGMPMEAYKMGGVCKQLPLDQIGDEILYSLSKSAKRG</sequence>
<evidence type="ECO:0000259" key="10">
    <source>
        <dbReference type="PROSITE" id="PS50122"/>
    </source>
</evidence>
<dbReference type="GO" id="GO:0000156">
    <property type="term" value="F:phosphorelay response regulator activity"/>
    <property type="evidence" value="ECO:0007669"/>
    <property type="project" value="InterPro"/>
</dbReference>
<comment type="domain">
    <text evidence="6">Contains a C-terminal catalytic domain, and an N-terminal region which modulates catalytic activity.</text>
</comment>
<comment type="function">
    <text evidence="4">May play the central regulatory role in sporulation. It may be an element of the effector pathway responsible for the activation of sporulation genes in response to nutritional stress. Spo0A may act in concert with spo0H (a sigma factor) to control the expression of some genes that are critical to the sporulation process.</text>
</comment>
<evidence type="ECO:0000313" key="11">
    <source>
        <dbReference type="EMBL" id="HJB40470.1"/>
    </source>
</evidence>
<dbReference type="CDD" id="cd17541">
    <property type="entry name" value="REC_CheB-like"/>
    <property type="match status" value="1"/>
</dbReference>
<keyword evidence="2 6" id="KW-0145">Chemotaxis</keyword>
<comment type="similarity">
    <text evidence="6">Belongs to the CheB family.</text>
</comment>
<dbReference type="InterPro" id="IPR001789">
    <property type="entry name" value="Sig_transdc_resp-reg_receiver"/>
</dbReference>
<dbReference type="SMART" id="SM00448">
    <property type="entry name" value="REC"/>
    <property type="match status" value="1"/>
</dbReference>
<dbReference type="InterPro" id="IPR011006">
    <property type="entry name" value="CheY-like_superfamily"/>
</dbReference>
<gene>
    <name evidence="6" type="primary">cheB</name>
    <name evidence="11" type="ORF">H9943_08765</name>
</gene>
<dbReference type="NCBIfam" id="NF001965">
    <property type="entry name" value="PRK00742.1"/>
    <property type="match status" value="1"/>
</dbReference>
<dbReference type="GO" id="GO:0005737">
    <property type="term" value="C:cytoplasm"/>
    <property type="evidence" value="ECO:0007669"/>
    <property type="project" value="UniProtKB-SubCell"/>
</dbReference>
<evidence type="ECO:0000256" key="5">
    <source>
        <dbReference type="ARBA" id="ARBA00048267"/>
    </source>
</evidence>
<dbReference type="Pfam" id="PF00072">
    <property type="entry name" value="Response_reg"/>
    <property type="match status" value="1"/>
</dbReference>
<feature type="domain" description="CheB-type methylesterase" evidence="10">
    <location>
        <begin position="153"/>
        <end position="345"/>
    </location>
</feature>
<dbReference type="GO" id="GO:0050568">
    <property type="term" value="F:protein-glutamine glutaminase activity"/>
    <property type="evidence" value="ECO:0007669"/>
    <property type="project" value="UniProtKB-UniRule"/>
</dbReference>
<keyword evidence="3 6" id="KW-0378">Hydrolase</keyword>
<dbReference type="InterPro" id="IPR000673">
    <property type="entry name" value="Sig_transdc_resp-reg_Me-estase"/>
</dbReference>
<comment type="PTM">
    <text evidence="6">Phosphorylated by CheA. Phosphorylation of the N-terminal regulatory domain activates the methylesterase activity.</text>
</comment>
<dbReference type="Gene3D" id="3.40.50.180">
    <property type="entry name" value="Methylesterase CheB, C-terminal domain"/>
    <property type="match status" value="1"/>
</dbReference>
<feature type="active site" evidence="6 7">
    <location>
        <position position="165"/>
    </location>
</feature>
<dbReference type="EC" id="3.5.1.44" evidence="6"/>
<evidence type="ECO:0000256" key="4">
    <source>
        <dbReference type="ARBA" id="ARBA00024867"/>
    </source>
</evidence>
<accession>A0A9D2M2V4</accession>
<dbReference type="Gene3D" id="3.40.50.2300">
    <property type="match status" value="1"/>
</dbReference>
<dbReference type="InterPro" id="IPR035909">
    <property type="entry name" value="CheB_C"/>
</dbReference>
<dbReference type="Pfam" id="PF01339">
    <property type="entry name" value="CheB_methylest"/>
    <property type="match status" value="1"/>
</dbReference>
<dbReference type="EMBL" id="DWYA01000077">
    <property type="protein sequence ID" value="HJB40470.1"/>
    <property type="molecule type" value="Genomic_DNA"/>
</dbReference>
<evidence type="ECO:0000256" key="2">
    <source>
        <dbReference type="ARBA" id="ARBA00022500"/>
    </source>
</evidence>
<dbReference type="PIRSF" id="PIRSF000876">
    <property type="entry name" value="RR_chemtxs_CheB"/>
    <property type="match status" value="1"/>
</dbReference>
<dbReference type="Proteomes" id="UP000824209">
    <property type="component" value="Unassembled WGS sequence"/>
</dbReference>
<proteinExistence type="inferred from homology"/>